<dbReference type="RefSeq" id="WP_029445705.1">
    <property type="nucleotide sequence ID" value="NZ_CP009976.1"/>
</dbReference>
<dbReference type="PANTHER" id="PTHR21661:SF35">
    <property type="entry name" value="EPOXIDE HYDROLASE"/>
    <property type="match status" value="1"/>
</dbReference>
<proteinExistence type="inferred from homology"/>
<dbReference type="PRINTS" id="PR00412">
    <property type="entry name" value="EPOXHYDRLASE"/>
</dbReference>
<dbReference type="Gene3D" id="3.40.50.1820">
    <property type="entry name" value="alpha/beta hydrolase"/>
    <property type="match status" value="1"/>
</dbReference>
<dbReference type="Pfam" id="PF06441">
    <property type="entry name" value="EHN"/>
    <property type="match status" value="1"/>
</dbReference>
<dbReference type="GeneID" id="78062675"/>
<reference evidence="6 7" key="1">
    <citation type="journal article" date="2014" name="Environ. Microbiol.">
        <title>Contrasting genomic patterns and infection strategies of two co-existing Bacteroidetes podovirus genera.</title>
        <authorList>
            <person name="Holmfeldt K."/>
            <person name="Howard-Varona C."/>
            <person name="Solonenko N."/>
            <person name="Sullivan M.B."/>
        </authorList>
    </citation>
    <scope>NUCLEOTIDE SEQUENCE [LARGE SCALE GENOMIC DNA]</scope>
    <source>
        <strain evidence="6 7">18</strain>
    </source>
</reference>
<evidence type="ECO:0000259" key="5">
    <source>
        <dbReference type="Pfam" id="PF06441"/>
    </source>
</evidence>
<dbReference type="PIRSF" id="PIRSF001112">
    <property type="entry name" value="Epoxide_hydrolase"/>
    <property type="match status" value="1"/>
</dbReference>
<evidence type="ECO:0000313" key="6">
    <source>
        <dbReference type="EMBL" id="AIZ43339.1"/>
    </source>
</evidence>
<dbReference type="SUPFAM" id="SSF53474">
    <property type="entry name" value="alpha/beta-Hydrolases"/>
    <property type="match status" value="1"/>
</dbReference>
<protein>
    <submittedName>
        <fullName evidence="6">Multidrug MFS transporter</fullName>
    </submittedName>
</protein>
<dbReference type="EMBL" id="CP009976">
    <property type="protein sequence ID" value="AIZ43339.1"/>
    <property type="molecule type" value="Genomic_DNA"/>
</dbReference>
<keyword evidence="3" id="KW-0378">Hydrolase</keyword>
<feature type="active site" description="Proton acceptor" evidence="4">
    <location>
        <position position="353"/>
    </location>
</feature>
<organism evidence="6 7">
    <name type="scientific">Cellulophaga baltica 18</name>
    <dbReference type="NCBI Taxonomy" id="1348584"/>
    <lineage>
        <taxon>Bacteria</taxon>
        <taxon>Pseudomonadati</taxon>
        <taxon>Bacteroidota</taxon>
        <taxon>Flavobacteriia</taxon>
        <taxon>Flavobacteriales</taxon>
        <taxon>Flavobacteriaceae</taxon>
        <taxon>Cellulophaga</taxon>
    </lineage>
</organism>
<gene>
    <name evidence="6" type="ORF">M666_18355</name>
</gene>
<name>A0AAU8S639_9FLAO</name>
<dbReference type="GO" id="GO:0097176">
    <property type="term" value="P:epoxide metabolic process"/>
    <property type="evidence" value="ECO:0007669"/>
    <property type="project" value="TreeGrafter"/>
</dbReference>
<accession>A0AAU8S639</accession>
<evidence type="ECO:0000256" key="2">
    <source>
        <dbReference type="ARBA" id="ARBA00022797"/>
    </source>
</evidence>
<feature type="active site" description="Nucleophile" evidence="4">
    <location>
        <position position="170"/>
    </location>
</feature>
<feature type="active site" description="Proton donor" evidence="4">
    <location>
        <position position="299"/>
    </location>
</feature>
<comment type="similarity">
    <text evidence="1">Belongs to the peptidase S33 family.</text>
</comment>
<dbReference type="InterPro" id="IPR016292">
    <property type="entry name" value="Epoxide_hydrolase"/>
</dbReference>
<dbReference type="GO" id="GO:0004301">
    <property type="term" value="F:epoxide hydrolase activity"/>
    <property type="evidence" value="ECO:0007669"/>
    <property type="project" value="TreeGrafter"/>
</dbReference>
<evidence type="ECO:0000256" key="1">
    <source>
        <dbReference type="ARBA" id="ARBA00010088"/>
    </source>
</evidence>
<keyword evidence="2" id="KW-0058">Aromatic hydrocarbons catabolism</keyword>
<feature type="domain" description="Epoxide hydrolase N-terminal" evidence="5">
    <location>
        <begin position="2"/>
        <end position="107"/>
    </location>
</feature>
<dbReference type="AlphaFoldDB" id="A0AAU8S639"/>
<dbReference type="InterPro" id="IPR010497">
    <property type="entry name" value="Epoxide_hydro_N"/>
</dbReference>
<dbReference type="PANTHER" id="PTHR21661">
    <property type="entry name" value="EPOXIDE HYDROLASE 1-RELATED"/>
    <property type="match status" value="1"/>
</dbReference>
<dbReference type="InterPro" id="IPR000639">
    <property type="entry name" value="Epox_hydrolase-like"/>
</dbReference>
<evidence type="ECO:0000256" key="4">
    <source>
        <dbReference type="PIRSR" id="PIRSR001112-1"/>
    </source>
</evidence>
<dbReference type="KEGG" id="cbat:M666_18355"/>
<dbReference type="InterPro" id="IPR029058">
    <property type="entry name" value="AB_hydrolase_fold"/>
</dbReference>
<evidence type="ECO:0000256" key="3">
    <source>
        <dbReference type="ARBA" id="ARBA00022801"/>
    </source>
</evidence>
<sequence length="379" mass="43346">MITPFEINFPQSELDDLNDRIKKTRWPDVLHNSGWKYGTDLSYLKELTDYWLLEFNWRTIEKQINTFPNFIAEIDGNKIHFIHIKSSKKNAIPLLITHGWPGSFLEMLKIIPYLTAAENLTFDVVIPSIIGFGFSSKPTTNGSDYSFNATLWHQLMISLGYQKYGVQGGDIGAGISIKIAQQFPEHCIGLHLNYISDSYEPCLNEAERKEQEFINYKKLLEEWEQKEGAYALIHSTKPLSLAYGLNDSPVGLCAWIIEKFNAWGDHGGAIENCFSKQELLANVTLYWLTQTIHSSTRMYYENSQNSLKFGVDDFVKIPLGFAKFPKEIPTPPRKYIAKGFNLIQYSILPKGGHFAALEQPELLAEDIISFFTKIDDTYL</sequence>
<dbReference type="Proteomes" id="UP000030786">
    <property type="component" value="Chromosome"/>
</dbReference>
<evidence type="ECO:0000313" key="7">
    <source>
        <dbReference type="Proteomes" id="UP000030786"/>
    </source>
</evidence>